<dbReference type="GO" id="GO:0090575">
    <property type="term" value="C:RNA polymerase II transcription regulator complex"/>
    <property type="evidence" value="ECO:0007669"/>
    <property type="project" value="TreeGrafter"/>
</dbReference>
<accession>A0A8H7BXV2</accession>
<dbReference type="GO" id="GO:0046983">
    <property type="term" value="F:protein dimerization activity"/>
    <property type="evidence" value="ECO:0007669"/>
    <property type="project" value="InterPro"/>
</dbReference>
<comment type="caution">
    <text evidence="5">The sequence shown here is derived from an EMBL/GenBank/DDBJ whole genome shotgun (WGS) entry which is preliminary data.</text>
</comment>
<feature type="region of interest" description="Disordered" evidence="3">
    <location>
        <begin position="295"/>
        <end position="333"/>
    </location>
</feature>
<dbReference type="Pfam" id="PF00010">
    <property type="entry name" value="HLH"/>
    <property type="match status" value="1"/>
</dbReference>
<evidence type="ECO:0000313" key="6">
    <source>
        <dbReference type="Proteomes" id="UP000605846"/>
    </source>
</evidence>
<dbReference type="PANTHER" id="PTHR10328:SF15">
    <property type="entry name" value="BHLH TRANSCRIPTION FACTOR"/>
    <property type="match status" value="1"/>
</dbReference>
<organism evidence="5 6">
    <name type="scientific">Apophysomyces ossiformis</name>
    <dbReference type="NCBI Taxonomy" id="679940"/>
    <lineage>
        <taxon>Eukaryota</taxon>
        <taxon>Fungi</taxon>
        <taxon>Fungi incertae sedis</taxon>
        <taxon>Mucoromycota</taxon>
        <taxon>Mucoromycotina</taxon>
        <taxon>Mucoromycetes</taxon>
        <taxon>Mucorales</taxon>
        <taxon>Mucorineae</taxon>
        <taxon>Mucoraceae</taxon>
        <taxon>Apophysomyces</taxon>
    </lineage>
</organism>
<feature type="domain" description="BHLH" evidence="4">
    <location>
        <begin position="410"/>
        <end position="461"/>
    </location>
</feature>
<dbReference type="SUPFAM" id="SSF47459">
    <property type="entry name" value="HLH, helix-loop-helix DNA-binding domain"/>
    <property type="match status" value="1"/>
</dbReference>
<keyword evidence="2" id="KW-0539">Nucleus</keyword>
<feature type="compositionally biased region" description="Basic and acidic residues" evidence="3">
    <location>
        <begin position="34"/>
        <end position="58"/>
    </location>
</feature>
<dbReference type="PROSITE" id="PS50888">
    <property type="entry name" value="BHLH"/>
    <property type="match status" value="1"/>
</dbReference>
<proteinExistence type="predicted"/>
<evidence type="ECO:0000259" key="4">
    <source>
        <dbReference type="PROSITE" id="PS50888"/>
    </source>
</evidence>
<feature type="compositionally biased region" description="Polar residues" evidence="3">
    <location>
        <begin position="21"/>
        <end position="31"/>
    </location>
</feature>
<dbReference type="GO" id="GO:0003677">
    <property type="term" value="F:DNA binding"/>
    <property type="evidence" value="ECO:0007669"/>
    <property type="project" value="UniProtKB-KW"/>
</dbReference>
<feature type="region of interest" description="Disordered" evidence="3">
    <location>
        <begin position="1"/>
        <end position="129"/>
    </location>
</feature>
<gene>
    <name evidence="5" type="ORF">EC973_003836</name>
</gene>
<evidence type="ECO:0000256" key="1">
    <source>
        <dbReference type="ARBA" id="ARBA00023125"/>
    </source>
</evidence>
<feature type="compositionally biased region" description="Low complexity" evidence="3">
    <location>
        <begin position="156"/>
        <end position="168"/>
    </location>
</feature>
<keyword evidence="1" id="KW-0238">DNA-binding</keyword>
<feature type="compositionally biased region" description="Polar residues" evidence="3">
    <location>
        <begin position="62"/>
        <end position="71"/>
    </location>
</feature>
<dbReference type="EMBL" id="JABAYA010000022">
    <property type="protein sequence ID" value="KAF7729758.1"/>
    <property type="molecule type" value="Genomic_DNA"/>
</dbReference>
<name>A0A8H7BXV2_9FUNG</name>
<dbReference type="PANTHER" id="PTHR10328">
    <property type="entry name" value="PROTEIN MAX MYC-ASSOCIATED FACTOR X"/>
    <property type="match status" value="1"/>
</dbReference>
<feature type="compositionally biased region" description="Polar residues" evidence="3">
    <location>
        <begin position="1"/>
        <end position="12"/>
    </location>
</feature>
<sequence length="500" mass="56728">MDTARLETNSCTLPPPRDLLLSTSHQPQSSGEDIVDKMAIDEHFESPEQKEMPQETKPHLPSITNMQQYSPMPQPAPSEEYVRHRLSDMSVNPPPSHRQSPCLSPAHEPPPAPGRNLSPLEPLQYDSYSRRGSTVDYEYRRPSITELNNLPLPTTASAAASRRGSLATVTDYDYSSRSPSPAPFIKSRINHDEKTYYSSAAPGNPNRRDSLPIMSYDSFQRRHSIATAEPSYQHPQPARSNLVPSKHRAFQFPSTIHETPNGPYSAPSSPPQAPDAPADGSTKIMATAENRYARHGVRHASSSGTDHHLHYQQQQQQQQQHQQAQRQQHQRTSHHPYAANGVLLHHRRKSILNDNEEAPSLGRRASMPVVTMRHKSTNGSDLYPQREEMYLLEETKPARKSETPYSRSPELRVSHKLAERKRRKEMKELFDELRDSLPVEKNLKTSKWEILSKAVEYISVLKRRDYELESEINVLRREVATLKRERGGTNHYGGPAAPPF</sequence>
<evidence type="ECO:0000256" key="3">
    <source>
        <dbReference type="SAM" id="MobiDB-lite"/>
    </source>
</evidence>
<keyword evidence="6" id="KW-1185">Reference proteome</keyword>
<evidence type="ECO:0000313" key="5">
    <source>
        <dbReference type="EMBL" id="KAF7729758.1"/>
    </source>
</evidence>
<dbReference type="Gene3D" id="4.10.280.10">
    <property type="entry name" value="Helix-loop-helix DNA-binding domain"/>
    <property type="match status" value="1"/>
</dbReference>
<dbReference type="InterPro" id="IPR011598">
    <property type="entry name" value="bHLH_dom"/>
</dbReference>
<dbReference type="Proteomes" id="UP000605846">
    <property type="component" value="Unassembled WGS sequence"/>
</dbReference>
<feature type="region of interest" description="Disordered" evidence="3">
    <location>
        <begin position="156"/>
        <end position="186"/>
    </location>
</feature>
<reference evidence="5" key="1">
    <citation type="submission" date="2020-01" db="EMBL/GenBank/DDBJ databases">
        <title>Genome Sequencing of Three Apophysomyces-Like Fungal Strains Confirms a Novel Fungal Genus in the Mucoromycota with divergent Burkholderia-like Endosymbiotic Bacteria.</title>
        <authorList>
            <person name="Stajich J.E."/>
            <person name="Macias A.M."/>
            <person name="Carter-House D."/>
            <person name="Lovett B."/>
            <person name="Kasson L.R."/>
            <person name="Berry K."/>
            <person name="Grigoriev I."/>
            <person name="Chang Y."/>
            <person name="Spatafora J."/>
            <person name="Kasson M.T."/>
        </authorList>
    </citation>
    <scope>NUCLEOTIDE SEQUENCE</scope>
    <source>
        <strain evidence="5">NRRL A-21654</strain>
    </source>
</reference>
<feature type="region of interest" description="Disordered" evidence="3">
    <location>
        <begin position="396"/>
        <end position="415"/>
    </location>
</feature>
<dbReference type="GO" id="GO:0003700">
    <property type="term" value="F:DNA-binding transcription factor activity"/>
    <property type="evidence" value="ECO:0007669"/>
    <property type="project" value="TreeGrafter"/>
</dbReference>
<protein>
    <recommendedName>
        <fullName evidence="4">BHLH domain-containing protein</fullName>
    </recommendedName>
</protein>
<feature type="region of interest" description="Disordered" evidence="3">
    <location>
        <begin position="253"/>
        <end position="280"/>
    </location>
</feature>
<dbReference type="InterPro" id="IPR036638">
    <property type="entry name" value="HLH_DNA-bd_sf"/>
</dbReference>
<evidence type="ECO:0000256" key="2">
    <source>
        <dbReference type="ARBA" id="ARBA00023242"/>
    </source>
</evidence>
<feature type="compositionally biased region" description="Low complexity" evidence="3">
    <location>
        <begin position="312"/>
        <end position="327"/>
    </location>
</feature>
<dbReference type="OrthoDB" id="8964853at2759"/>
<dbReference type="AlphaFoldDB" id="A0A8H7BXV2"/>
<dbReference type="SMART" id="SM00353">
    <property type="entry name" value="HLH"/>
    <property type="match status" value="1"/>
</dbReference>
<dbReference type="GO" id="GO:0045944">
    <property type="term" value="P:positive regulation of transcription by RNA polymerase II"/>
    <property type="evidence" value="ECO:0007669"/>
    <property type="project" value="TreeGrafter"/>
</dbReference>